<dbReference type="OrthoDB" id="5428259at2759"/>
<reference evidence="11 12" key="1">
    <citation type="journal article" date="2018" name="PLoS ONE">
        <title>The draft genome of Kipferlia bialata reveals reductive genome evolution in fornicate parasites.</title>
        <authorList>
            <person name="Tanifuji G."/>
            <person name="Takabayashi S."/>
            <person name="Kume K."/>
            <person name="Takagi M."/>
            <person name="Nakayama T."/>
            <person name="Kamikawa R."/>
            <person name="Inagaki Y."/>
            <person name="Hashimoto T."/>
        </authorList>
    </citation>
    <scope>NUCLEOTIDE SEQUENCE [LARGE SCALE GENOMIC DNA]</scope>
    <source>
        <strain evidence="11">NY0173</strain>
    </source>
</reference>
<evidence type="ECO:0000256" key="8">
    <source>
        <dbReference type="ARBA" id="ARBA00030816"/>
    </source>
</evidence>
<keyword evidence="5" id="KW-0479">Metal-binding</keyword>
<dbReference type="InterPro" id="IPR045089">
    <property type="entry name" value="PGGT1B-like"/>
</dbReference>
<evidence type="ECO:0000256" key="6">
    <source>
        <dbReference type="ARBA" id="ARBA00022737"/>
    </source>
</evidence>
<feature type="domain" description="Prenyltransferase alpha-alpha toroid" evidence="10">
    <location>
        <begin position="5"/>
        <end position="342"/>
    </location>
</feature>
<name>A0A9K3D1N7_9EUKA</name>
<feature type="non-terminal residue" evidence="11">
    <location>
        <position position="1"/>
    </location>
</feature>
<proteinExistence type="inferred from homology"/>
<evidence type="ECO:0000256" key="1">
    <source>
        <dbReference type="ARBA" id="ARBA00001947"/>
    </source>
</evidence>
<accession>A0A9K3D1N7</accession>
<evidence type="ECO:0000256" key="3">
    <source>
        <dbReference type="ARBA" id="ARBA00022602"/>
    </source>
</evidence>
<evidence type="ECO:0000256" key="4">
    <source>
        <dbReference type="ARBA" id="ARBA00022679"/>
    </source>
</evidence>
<dbReference type="GO" id="GO:0005968">
    <property type="term" value="C:Rab-protein geranylgeranyltransferase complex"/>
    <property type="evidence" value="ECO:0007669"/>
    <property type="project" value="TreeGrafter"/>
</dbReference>
<evidence type="ECO:0000313" key="12">
    <source>
        <dbReference type="Proteomes" id="UP000265618"/>
    </source>
</evidence>
<sequence length="361" mass="38581">YLAVSGMYWGLTALDIMHMLTKEGVRHTPLVEGAESEAEGESAADTPFAQEDVVSFVMSCYQTVPLETGVGGGFGGAPKHDVHTLYTMSALQLLALYDSLDVLDVAEAEGGKTKRQSIIDWVCSLQLSDGSFSGDASGECDSRLTYTSLAILGILGVDMDMRRESGEGERVHIRDIVRADQVVGWLARCQSVDGGFSVSPGDESHGGQAFVTLGALSLLHSLSALPSPTLASLWLAQRQMPFVGGFNGRPSKKEDVCYSWWVGASLSLLSSWGLVDGGAVARFILRCQDTEDGGIADRPENRADAYHTMFGVAALSLIKSSGTADADTASLHVRPVSPAYCMPVHVCERLGLTWQVLDLDL</sequence>
<gene>
    <name evidence="11" type="ORF">KIPB_007341</name>
</gene>
<evidence type="ECO:0000259" key="10">
    <source>
        <dbReference type="Pfam" id="PF00432"/>
    </source>
</evidence>
<evidence type="ECO:0000256" key="2">
    <source>
        <dbReference type="ARBA" id="ARBA00010497"/>
    </source>
</evidence>
<comment type="cofactor">
    <cofactor evidence="1">
        <name>Zn(2+)</name>
        <dbReference type="ChEBI" id="CHEBI:29105"/>
    </cofactor>
</comment>
<dbReference type="GO" id="GO:0046872">
    <property type="term" value="F:metal ion binding"/>
    <property type="evidence" value="ECO:0007669"/>
    <property type="project" value="UniProtKB-KW"/>
</dbReference>
<comment type="caution">
    <text evidence="11">The sequence shown here is derived from an EMBL/GenBank/DDBJ whole genome shotgun (WGS) entry which is preliminary data.</text>
</comment>
<dbReference type="InterPro" id="IPR001330">
    <property type="entry name" value="Prenyltrans"/>
</dbReference>
<organism evidence="11 12">
    <name type="scientific">Kipferlia bialata</name>
    <dbReference type="NCBI Taxonomy" id="797122"/>
    <lineage>
        <taxon>Eukaryota</taxon>
        <taxon>Metamonada</taxon>
        <taxon>Carpediemonas-like organisms</taxon>
        <taxon>Kipferlia</taxon>
    </lineage>
</organism>
<dbReference type="EMBL" id="BDIP01002050">
    <property type="protein sequence ID" value="GIQ85639.1"/>
    <property type="molecule type" value="Genomic_DNA"/>
</dbReference>
<dbReference type="PANTHER" id="PTHR11774">
    <property type="entry name" value="GERANYLGERANYL TRANSFERASE TYPE BETA SUBUNIT"/>
    <property type="match status" value="1"/>
</dbReference>
<keyword evidence="12" id="KW-1185">Reference proteome</keyword>
<comment type="similarity">
    <text evidence="2">Belongs to the protein prenyltransferase subunit beta family.</text>
</comment>
<evidence type="ECO:0000256" key="9">
    <source>
        <dbReference type="ARBA" id="ARBA00032766"/>
    </source>
</evidence>
<dbReference type="GO" id="GO:0004663">
    <property type="term" value="F:Rab geranylgeranyltransferase activity"/>
    <property type="evidence" value="ECO:0007669"/>
    <property type="project" value="TreeGrafter"/>
</dbReference>
<dbReference type="InterPro" id="IPR008930">
    <property type="entry name" value="Terpenoid_cyclase/PrenylTrfase"/>
</dbReference>
<keyword evidence="3" id="KW-0637">Prenyltransferase</keyword>
<evidence type="ECO:0000256" key="7">
    <source>
        <dbReference type="ARBA" id="ARBA00022833"/>
    </source>
</evidence>
<dbReference type="Pfam" id="PF00432">
    <property type="entry name" value="Prenyltrans"/>
    <property type="match status" value="1"/>
</dbReference>
<keyword evidence="7" id="KW-0862">Zinc</keyword>
<dbReference type="AlphaFoldDB" id="A0A9K3D1N7"/>
<evidence type="ECO:0000313" key="11">
    <source>
        <dbReference type="EMBL" id="GIQ85639.1"/>
    </source>
</evidence>
<keyword evidence="4 11" id="KW-0808">Transferase</keyword>
<evidence type="ECO:0000256" key="5">
    <source>
        <dbReference type="ARBA" id="ARBA00022723"/>
    </source>
</evidence>
<dbReference type="Proteomes" id="UP000265618">
    <property type="component" value="Unassembled WGS sequence"/>
</dbReference>
<dbReference type="SUPFAM" id="SSF48239">
    <property type="entry name" value="Terpenoid cyclases/Protein prenyltransferases"/>
    <property type="match status" value="1"/>
</dbReference>
<protein>
    <recommendedName>
        <fullName evidence="8">Geranylgeranyl transferase type II subunit beta</fullName>
    </recommendedName>
    <alternativeName>
        <fullName evidence="9">Type II protein geranyl-geranyltransferase subunit beta</fullName>
    </alternativeName>
</protein>
<dbReference type="PANTHER" id="PTHR11774:SF11">
    <property type="entry name" value="GERANYLGERANYL TRANSFERASE TYPE-2 SUBUNIT BETA"/>
    <property type="match status" value="1"/>
</dbReference>
<keyword evidence="6" id="KW-0677">Repeat</keyword>
<dbReference type="Gene3D" id="1.50.10.20">
    <property type="match status" value="1"/>
</dbReference>